<dbReference type="InterPro" id="IPR021328">
    <property type="entry name" value="CotB-like"/>
</dbReference>
<dbReference type="Pfam" id="PF11155">
    <property type="entry name" value="DUF2935"/>
    <property type="match status" value="1"/>
</dbReference>
<dbReference type="Proteomes" id="UP000626244">
    <property type="component" value="Unassembled WGS sequence"/>
</dbReference>
<reference evidence="2" key="1">
    <citation type="journal article" date="2019" name="Int. J. Syst. Evol. Microbiol.">
        <title>The Global Catalogue of Microorganisms (GCM) 10K type strain sequencing project: providing services to taxonomists for standard genome sequencing and annotation.</title>
        <authorList>
            <consortium name="The Broad Institute Genomics Platform"/>
            <consortium name="The Broad Institute Genome Sequencing Center for Infectious Disease"/>
            <person name="Wu L."/>
            <person name="Ma J."/>
        </authorList>
    </citation>
    <scope>NUCLEOTIDE SEQUENCE [LARGE SCALE GENOMIC DNA]</scope>
    <source>
        <strain evidence="2">CGMCC 1.14993</strain>
    </source>
</reference>
<keyword evidence="2" id="KW-1185">Reference proteome</keyword>
<evidence type="ECO:0000313" key="2">
    <source>
        <dbReference type="Proteomes" id="UP000626244"/>
    </source>
</evidence>
<evidence type="ECO:0000313" key="1">
    <source>
        <dbReference type="EMBL" id="GGI15361.1"/>
    </source>
</evidence>
<dbReference type="AlphaFoldDB" id="A0A8J3F0C4"/>
<protein>
    <submittedName>
        <fullName evidence="1">Uncharacterized protein</fullName>
    </submittedName>
</protein>
<comment type="caution">
    <text evidence="1">The sequence shown here is derived from an EMBL/GenBank/DDBJ whole genome shotgun (WGS) entry which is preliminary data.</text>
</comment>
<organism evidence="1 2">
    <name type="scientific">Gottfriedia solisilvae</name>
    <dbReference type="NCBI Taxonomy" id="1516104"/>
    <lineage>
        <taxon>Bacteria</taxon>
        <taxon>Bacillati</taxon>
        <taxon>Bacillota</taxon>
        <taxon>Bacilli</taxon>
        <taxon>Bacillales</taxon>
        <taxon>Bacillaceae</taxon>
        <taxon>Gottfriedia</taxon>
    </lineage>
</organism>
<dbReference type="SUPFAM" id="SSF158430">
    <property type="entry name" value="Bacillus cereus metalloprotein-like"/>
    <property type="match status" value="1"/>
</dbReference>
<proteinExistence type="predicted"/>
<name>A0A8J3F0C4_9BACI</name>
<sequence length="62" mass="7259">MNHDIKLEIELFQVFLNELDELEISHEVLGTFSALMADHMMREELYYLKKLAQSTNAGNNME</sequence>
<dbReference type="Gene3D" id="1.20.1260.120">
    <property type="entry name" value="Protein of unknown function DUF2935"/>
    <property type="match status" value="1"/>
</dbReference>
<accession>A0A8J3F0C4</accession>
<gene>
    <name evidence="1" type="ORF">GCM10007380_27590</name>
</gene>
<dbReference type="EMBL" id="BMHB01000001">
    <property type="protein sequence ID" value="GGI15361.1"/>
    <property type="molecule type" value="Genomic_DNA"/>
</dbReference>